<keyword evidence="1" id="KW-0472">Membrane</keyword>
<keyword evidence="1" id="KW-0812">Transmembrane</keyword>
<dbReference type="RefSeq" id="WP_263050045.1">
    <property type="nucleotide sequence ID" value="NZ_CP106735.1"/>
</dbReference>
<keyword evidence="1" id="KW-1133">Transmembrane helix</keyword>
<sequence length="81" mass="8974">MITRDIKEVSQKALGKLVISGLLFLFMLSMLAPGCRETENSQAMAYQGQVIASCVDPISPCEPLIKEIFFQLEEEVIDVPV</sequence>
<feature type="transmembrane region" description="Helical" evidence="1">
    <location>
        <begin position="13"/>
        <end position="32"/>
    </location>
</feature>
<accession>A0ABY6CWK5</accession>
<dbReference type="Proteomes" id="UP001062165">
    <property type="component" value="Chromosome"/>
</dbReference>
<proteinExistence type="predicted"/>
<dbReference type="EMBL" id="CP106735">
    <property type="protein sequence ID" value="UXX78299.1"/>
    <property type="molecule type" value="Genomic_DNA"/>
</dbReference>
<evidence type="ECO:0000256" key="1">
    <source>
        <dbReference type="SAM" id="Phobius"/>
    </source>
</evidence>
<keyword evidence="3" id="KW-1185">Reference proteome</keyword>
<evidence type="ECO:0000313" key="3">
    <source>
        <dbReference type="Proteomes" id="UP001062165"/>
    </source>
</evidence>
<gene>
    <name evidence="2" type="ORF">N7E81_13130</name>
</gene>
<evidence type="ECO:0000313" key="2">
    <source>
        <dbReference type="EMBL" id="UXX78299.1"/>
    </source>
</evidence>
<protein>
    <submittedName>
        <fullName evidence="2">Uncharacterized protein</fullName>
    </submittedName>
</protein>
<reference evidence="2" key="1">
    <citation type="submission" date="2022-10" db="EMBL/GenBank/DDBJ databases">
        <title>Comparative genomics and taxonomic characterization of three novel marine species of genus Reichenbachiella exhibiting antioxidant and polysaccharide degradation activities.</title>
        <authorList>
            <person name="Muhammad N."/>
            <person name="Lee Y.-J."/>
            <person name="Ko J."/>
            <person name="Kim S.-G."/>
        </authorList>
    </citation>
    <scope>NUCLEOTIDE SEQUENCE</scope>
    <source>
        <strain evidence="2">Wsw4-B4</strain>
    </source>
</reference>
<name>A0ABY6CWK5_9BACT</name>
<organism evidence="2 3">
    <name type="scientific">Reichenbachiella carrageenanivorans</name>
    <dbReference type="NCBI Taxonomy" id="2979869"/>
    <lineage>
        <taxon>Bacteria</taxon>
        <taxon>Pseudomonadati</taxon>
        <taxon>Bacteroidota</taxon>
        <taxon>Cytophagia</taxon>
        <taxon>Cytophagales</taxon>
        <taxon>Reichenbachiellaceae</taxon>
        <taxon>Reichenbachiella</taxon>
    </lineage>
</organism>